<keyword evidence="1 3" id="KW-0689">Ribosomal protein</keyword>
<dbReference type="OrthoDB" id="27533at2157"/>
<dbReference type="InterPro" id="IPR001976">
    <property type="entry name" value="Ribosomal_eS24"/>
</dbReference>
<dbReference type="EMBL" id="CP029289">
    <property type="protein sequence ID" value="AWR94554.1"/>
    <property type="molecule type" value="Genomic_DNA"/>
</dbReference>
<feature type="region of interest" description="Disordered" evidence="4">
    <location>
        <begin position="102"/>
        <end position="121"/>
    </location>
</feature>
<dbReference type="GO" id="GO:0005840">
    <property type="term" value="C:ribosome"/>
    <property type="evidence" value="ECO:0007669"/>
    <property type="project" value="UniProtKB-KW"/>
</dbReference>
<dbReference type="KEGG" id="abri:DFR85_08040"/>
<dbReference type="InterPro" id="IPR053709">
    <property type="entry name" value="eRP_eS24_sf"/>
</dbReference>
<evidence type="ECO:0000313" key="6">
    <source>
        <dbReference type="Proteomes" id="UP000248044"/>
    </source>
</evidence>
<dbReference type="GO" id="GO:0003735">
    <property type="term" value="F:structural constituent of ribosome"/>
    <property type="evidence" value="ECO:0007669"/>
    <property type="project" value="InterPro"/>
</dbReference>
<organism evidence="5 6">
    <name type="scientific">Acidianus brierleyi</name>
    <dbReference type="NCBI Taxonomy" id="41673"/>
    <lineage>
        <taxon>Archaea</taxon>
        <taxon>Thermoproteota</taxon>
        <taxon>Thermoprotei</taxon>
        <taxon>Sulfolobales</taxon>
        <taxon>Sulfolobaceae</taxon>
        <taxon>Acidianus</taxon>
    </lineage>
</organism>
<feature type="compositionally biased region" description="Polar residues" evidence="4">
    <location>
        <begin position="112"/>
        <end position="121"/>
    </location>
</feature>
<dbReference type="Pfam" id="PF01282">
    <property type="entry name" value="Ribosomal_S24e"/>
    <property type="match status" value="1"/>
</dbReference>
<keyword evidence="2 3" id="KW-0687">Ribonucleoprotein</keyword>
<dbReference type="AlphaFoldDB" id="A0A2U9IF32"/>
<dbReference type="HAMAP" id="MF_00545">
    <property type="entry name" value="Ribosomal_eS24"/>
    <property type="match status" value="1"/>
</dbReference>
<reference evidence="5 6" key="1">
    <citation type="submission" date="2018-05" db="EMBL/GenBank/DDBJ databases">
        <title>Complete Genome Sequences of Extremely Thermoacidophilic, Metal-Mobilizing Type-Strain Members of the Archaeal Family Sulfolobaceae: Acidianus brierleyi DSM-1651T, Acidianus sulfidivorans DSM-18786T, Metallosphaera hakonensis DSM-7519T, and Metallosphaera prunae DSM-10039T.</title>
        <authorList>
            <person name="Counts J.A."/>
            <person name="Kelly R.M."/>
        </authorList>
    </citation>
    <scope>NUCLEOTIDE SEQUENCE [LARGE SCALE GENOMIC DNA]</scope>
    <source>
        <strain evidence="5 6">DSM 1651</strain>
    </source>
</reference>
<dbReference type="Gene3D" id="3.30.70.3370">
    <property type="match status" value="1"/>
</dbReference>
<evidence type="ECO:0000313" key="5">
    <source>
        <dbReference type="EMBL" id="AWR94554.1"/>
    </source>
</evidence>
<comment type="similarity">
    <text evidence="3">Belongs to the eukaryotic ribosomal protein eS24 family.</text>
</comment>
<evidence type="ECO:0000256" key="2">
    <source>
        <dbReference type="ARBA" id="ARBA00023274"/>
    </source>
</evidence>
<keyword evidence="6" id="KW-1185">Reference proteome</keyword>
<evidence type="ECO:0000256" key="1">
    <source>
        <dbReference type="ARBA" id="ARBA00022980"/>
    </source>
</evidence>
<dbReference type="SUPFAM" id="SSF54189">
    <property type="entry name" value="Ribosomal proteins S24e, L23 and L15e"/>
    <property type="match status" value="1"/>
</dbReference>
<dbReference type="Proteomes" id="UP000248044">
    <property type="component" value="Chromosome"/>
</dbReference>
<proteinExistence type="inferred from homology"/>
<dbReference type="GO" id="GO:0006412">
    <property type="term" value="P:translation"/>
    <property type="evidence" value="ECO:0007669"/>
    <property type="project" value="UniProtKB-UniRule"/>
</dbReference>
<sequence>MMSQAQQIKISDKVQGVIERDFSNKVVDRRELTIKLFHIGTGTPSRQELIKSLSQLINAPEDKIVIRKIYTSYGAGISVAKVHIYNKKEILEKYEPKHLLSRGIGKKKEGEQNASQEQKSS</sequence>
<accession>A0A2U9IF32</accession>
<dbReference type="InterPro" id="IPR012678">
    <property type="entry name" value="Ribosomal_uL23/eL15/eS24_sf"/>
</dbReference>
<protein>
    <recommendedName>
        <fullName evidence="3">Small ribosomal subunit protein eS24</fullName>
    </recommendedName>
</protein>
<gene>
    <name evidence="3" type="primary">rps24e</name>
    <name evidence="5" type="ORF">DFR85_08040</name>
</gene>
<evidence type="ECO:0000256" key="4">
    <source>
        <dbReference type="SAM" id="MobiDB-lite"/>
    </source>
</evidence>
<dbReference type="GO" id="GO:1990904">
    <property type="term" value="C:ribonucleoprotein complex"/>
    <property type="evidence" value="ECO:0007669"/>
    <property type="project" value="UniProtKB-KW"/>
</dbReference>
<name>A0A2U9IF32_9CREN</name>
<evidence type="ECO:0000256" key="3">
    <source>
        <dbReference type="HAMAP-Rule" id="MF_00545"/>
    </source>
</evidence>
<dbReference type="PANTHER" id="PTHR10496">
    <property type="entry name" value="40S RIBOSOMAL PROTEIN S24"/>
    <property type="match status" value="1"/>
</dbReference>